<keyword evidence="5 17" id="KW-1015">Disulfide bond</keyword>
<dbReference type="GO" id="GO:0016158">
    <property type="term" value="F:inositol hexakisphosphate 3-phosphatase activity"/>
    <property type="evidence" value="ECO:0007669"/>
    <property type="project" value="UniProtKB-EC"/>
</dbReference>
<gene>
    <name evidence="20" type="ORF">BDP27DRAFT_335302</name>
</gene>
<dbReference type="GO" id="GO:0005576">
    <property type="term" value="C:extracellular region"/>
    <property type="evidence" value="ECO:0007669"/>
    <property type="project" value="UniProtKB-SubCell"/>
</dbReference>
<evidence type="ECO:0000256" key="6">
    <source>
        <dbReference type="ARBA" id="ARBA00023180"/>
    </source>
</evidence>
<evidence type="ECO:0000256" key="9">
    <source>
        <dbReference type="ARBA" id="ARBA00043670"/>
    </source>
</evidence>
<dbReference type="Proteomes" id="UP000772434">
    <property type="component" value="Unassembled WGS sequence"/>
</dbReference>
<dbReference type="PANTHER" id="PTHR20963:SF24">
    <property type="entry name" value="3-PHYTASE B"/>
    <property type="match status" value="1"/>
</dbReference>
<keyword evidence="19" id="KW-0812">Transmembrane</keyword>
<evidence type="ECO:0000313" key="21">
    <source>
        <dbReference type="Proteomes" id="UP000772434"/>
    </source>
</evidence>
<dbReference type="PIRSF" id="PIRSF000894">
    <property type="entry name" value="Acid_phosphatase"/>
    <property type="match status" value="1"/>
</dbReference>
<dbReference type="EMBL" id="JADNRY010000002">
    <property type="protein sequence ID" value="KAF9077976.1"/>
    <property type="molecule type" value="Genomic_DNA"/>
</dbReference>
<dbReference type="AlphaFoldDB" id="A0A9P5Q4J7"/>
<dbReference type="InterPro" id="IPR029033">
    <property type="entry name" value="His_PPase_superfam"/>
</dbReference>
<evidence type="ECO:0000256" key="15">
    <source>
        <dbReference type="ARBA" id="ARBA00044262"/>
    </source>
</evidence>
<keyword evidence="19" id="KW-0472">Membrane</keyword>
<comment type="catalytic activity">
    <reaction evidence="9">
        <text>1D-myo-inositol 1,2,5,6-tetrakisphosphate + H2O = 1D-myo-inositol 1,2,6-trisphosphate + phosphate</text>
        <dbReference type="Rhea" id="RHEA:77119"/>
        <dbReference type="ChEBI" id="CHEBI:15377"/>
        <dbReference type="ChEBI" id="CHEBI:43474"/>
        <dbReference type="ChEBI" id="CHEBI:195535"/>
        <dbReference type="ChEBI" id="CHEBI:195537"/>
    </reaction>
    <physiologicalReaction direction="left-to-right" evidence="9">
        <dbReference type="Rhea" id="RHEA:77120"/>
    </physiologicalReaction>
</comment>
<protein>
    <recommendedName>
        <fullName evidence="14">Phytase A</fullName>
    </recommendedName>
    <alternativeName>
        <fullName evidence="15">Histidine acid phosphatase phyA</fullName>
    </alternativeName>
    <alternativeName>
        <fullName evidence="8">Myo-inositol hexakisphosphate phosphohydrolase A</fullName>
    </alternativeName>
    <alternativeName>
        <fullName evidence="7">Myo-inositol-hexaphosphate 3-phosphohydrolase A</fullName>
    </alternativeName>
</protein>
<comment type="catalytic activity">
    <reaction evidence="13">
        <text>1D-myo-inositol hexakisphosphate + H2O = 1D-myo-inositol 1,2,4,5,6-pentakisphosphate + phosphate</text>
        <dbReference type="Rhea" id="RHEA:16989"/>
        <dbReference type="ChEBI" id="CHEBI:15377"/>
        <dbReference type="ChEBI" id="CHEBI:43474"/>
        <dbReference type="ChEBI" id="CHEBI:57798"/>
        <dbReference type="ChEBI" id="CHEBI:58130"/>
        <dbReference type="EC" id="3.1.3.8"/>
    </reaction>
    <physiologicalReaction direction="left-to-right" evidence="13">
        <dbReference type="Rhea" id="RHEA:16990"/>
    </physiologicalReaction>
</comment>
<dbReference type="PROSITE" id="PS00616">
    <property type="entry name" value="HIS_ACID_PHOSPHAT_1"/>
    <property type="match status" value="1"/>
</dbReference>
<feature type="transmembrane region" description="Helical" evidence="19">
    <location>
        <begin position="35"/>
        <end position="53"/>
    </location>
</feature>
<keyword evidence="19" id="KW-1133">Transmembrane helix</keyword>
<evidence type="ECO:0000313" key="20">
    <source>
        <dbReference type="EMBL" id="KAF9077976.1"/>
    </source>
</evidence>
<dbReference type="OrthoDB" id="6509975at2759"/>
<evidence type="ECO:0000256" key="12">
    <source>
        <dbReference type="ARBA" id="ARBA00043748"/>
    </source>
</evidence>
<evidence type="ECO:0000256" key="8">
    <source>
        <dbReference type="ARBA" id="ARBA00042300"/>
    </source>
</evidence>
<keyword evidence="6" id="KW-0325">Glycoprotein</keyword>
<comment type="catalytic activity">
    <reaction evidence="10">
        <text>1D-myo-inositol 1,2-bisphosphate + H2O = 1D-myo-inositol 2-phosphate + phosphate</text>
        <dbReference type="Rhea" id="RHEA:77135"/>
        <dbReference type="ChEBI" id="CHEBI:15377"/>
        <dbReference type="ChEBI" id="CHEBI:43474"/>
        <dbReference type="ChEBI" id="CHEBI:84142"/>
        <dbReference type="ChEBI" id="CHEBI:195539"/>
    </reaction>
    <physiologicalReaction direction="left-to-right" evidence="10">
        <dbReference type="Rhea" id="RHEA:77136"/>
    </physiologicalReaction>
</comment>
<evidence type="ECO:0000256" key="13">
    <source>
        <dbReference type="ARBA" id="ARBA00043788"/>
    </source>
</evidence>
<feature type="region of interest" description="Disordered" evidence="18">
    <location>
        <begin position="1"/>
        <end position="25"/>
    </location>
</feature>
<dbReference type="InterPro" id="IPR000560">
    <property type="entry name" value="His_Pase_clade-2"/>
</dbReference>
<feature type="disulfide bond" evidence="17">
    <location>
        <begin position="283"/>
        <end position="297"/>
    </location>
</feature>
<sequence length="493" mass="54558">MSSMDKDKQPSLTMGPSSRGGSELKKLKANSSRSLGWTIVLLILTTTLAIYLFPEHSPLQLTPWTISSSHQQNKHPFAYSHYWGAYSPYYAVEEYRSPPEGCQVTQVNIIQRHGSRYPTVGPALIMAYAVTKLQNVEVYLDSGLEFIRDFTFDLETDELVPFGATESSVAGAEAFYRYRHLLSRDNIPFVRASSSSRVVNSARNWTEGFSIASGFQYNPILDLVLDAKRNDSLHNYCPAIGSPDSQTSTWINIYAKPIADRLNEAAPGANLTSIEVYYLMALCAFHSVAKATASDWCGVFDEEAWKGFEYAMDLDKYYGTGYGQTLGPVEGVGYINELLARLTSTPVNDTTQTNTTLNASPATFPLNRTIYADFSHDNQLIAIFSAMGLFRQKTPLDPERYDADPSRTWITSQLTPFGGRMVVERMLCASAKTQTQTLTDGTQYVRVLVNNAVQPLEFCTGVTADGLCALDKFVESQGYATGGGGGDWEKCFE</sequence>
<dbReference type="InterPro" id="IPR016274">
    <property type="entry name" value="Histidine_acid_Pase_euk"/>
</dbReference>
<evidence type="ECO:0000256" key="19">
    <source>
        <dbReference type="SAM" id="Phobius"/>
    </source>
</evidence>
<dbReference type="Gene3D" id="3.40.50.1240">
    <property type="entry name" value="Phosphoglycerate mutase-like"/>
    <property type="match status" value="1"/>
</dbReference>
<evidence type="ECO:0000256" key="18">
    <source>
        <dbReference type="SAM" id="MobiDB-lite"/>
    </source>
</evidence>
<comment type="catalytic activity">
    <reaction evidence="12">
        <text>1D-myo-inositol 1,2,4,5,6-pentakisphosphate + H2O = 1D-myo-inositol 1,2,5,6-tetrakisphosphate + phosphate</text>
        <dbReference type="Rhea" id="RHEA:77115"/>
        <dbReference type="ChEBI" id="CHEBI:15377"/>
        <dbReference type="ChEBI" id="CHEBI:43474"/>
        <dbReference type="ChEBI" id="CHEBI:57798"/>
        <dbReference type="ChEBI" id="CHEBI:195535"/>
    </reaction>
    <physiologicalReaction direction="left-to-right" evidence="12">
        <dbReference type="Rhea" id="RHEA:77116"/>
    </physiologicalReaction>
</comment>
<evidence type="ECO:0000256" key="7">
    <source>
        <dbReference type="ARBA" id="ARBA00041857"/>
    </source>
</evidence>
<feature type="disulfide bond" evidence="17">
    <location>
        <begin position="459"/>
        <end position="468"/>
    </location>
</feature>
<evidence type="ECO:0000256" key="10">
    <source>
        <dbReference type="ARBA" id="ARBA00043675"/>
    </source>
</evidence>
<dbReference type="PANTHER" id="PTHR20963">
    <property type="entry name" value="MULTIPLE INOSITOL POLYPHOSPHATE PHOSPHATASE-RELATED"/>
    <property type="match status" value="1"/>
</dbReference>
<dbReference type="SUPFAM" id="SSF53254">
    <property type="entry name" value="Phosphoglycerate mutase-like"/>
    <property type="match status" value="1"/>
</dbReference>
<comment type="subunit">
    <text evidence="2">Monomer.</text>
</comment>
<proteinExistence type="predicted"/>
<comment type="caution">
    <text evidence="20">The sequence shown here is derived from an EMBL/GenBank/DDBJ whole genome shotgun (WGS) entry which is preliminary data.</text>
</comment>
<comment type="catalytic activity">
    <reaction evidence="11">
        <text>1D-myo-inositol 1,2,6-trisphosphate + H2O = 1D-myo-inositol 1,2-bisphosphate + phosphate</text>
        <dbReference type="Rhea" id="RHEA:77131"/>
        <dbReference type="ChEBI" id="CHEBI:15377"/>
        <dbReference type="ChEBI" id="CHEBI:43474"/>
        <dbReference type="ChEBI" id="CHEBI:195537"/>
        <dbReference type="ChEBI" id="CHEBI:195539"/>
    </reaction>
    <physiologicalReaction direction="left-to-right" evidence="11">
        <dbReference type="Rhea" id="RHEA:77132"/>
    </physiologicalReaction>
</comment>
<evidence type="ECO:0000256" key="4">
    <source>
        <dbReference type="ARBA" id="ARBA00022801"/>
    </source>
</evidence>
<feature type="active site" description="Nucleophile" evidence="16">
    <location>
        <position position="113"/>
    </location>
</feature>
<keyword evidence="4" id="KW-0378">Hydrolase</keyword>
<feature type="active site" description="Proton donor" evidence="16">
    <location>
        <position position="377"/>
    </location>
</feature>
<feature type="disulfide bond" evidence="17">
    <location>
        <begin position="102"/>
        <end position="428"/>
    </location>
</feature>
<dbReference type="GO" id="GO:0003993">
    <property type="term" value="F:acid phosphatase activity"/>
    <property type="evidence" value="ECO:0007669"/>
    <property type="project" value="TreeGrafter"/>
</dbReference>
<evidence type="ECO:0000256" key="1">
    <source>
        <dbReference type="ARBA" id="ARBA00004613"/>
    </source>
</evidence>
<evidence type="ECO:0000256" key="5">
    <source>
        <dbReference type="ARBA" id="ARBA00023157"/>
    </source>
</evidence>
<dbReference type="PROSITE" id="PS00778">
    <property type="entry name" value="HIS_ACID_PHOSPHAT_2"/>
    <property type="match status" value="1"/>
</dbReference>
<evidence type="ECO:0000256" key="17">
    <source>
        <dbReference type="PIRSR" id="PIRSR000894-2"/>
    </source>
</evidence>
<name>A0A9P5Q4J7_9AGAR</name>
<keyword evidence="3" id="KW-0964">Secreted</keyword>
<dbReference type="Pfam" id="PF00328">
    <property type="entry name" value="His_Phos_2"/>
    <property type="match status" value="1"/>
</dbReference>
<keyword evidence="21" id="KW-1185">Reference proteome</keyword>
<evidence type="ECO:0000256" key="3">
    <source>
        <dbReference type="ARBA" id="ARBA00022525"/>
    </source>
</evidence>
<accession>A0A9P5Q4J7</accession>
<reference evidence="20" key="1">
    <citation type="submission" date="2020-11" db="EMBL/GenBank/DDBJ databases">
        <authorList>
            <consortium name="DOE Joint Genome Institute"/>
            <person name="Ahrendt S."/>
            <person name="Riley R."/>
            <person name="Andreopoulos W."/>
            <person name="Labutti K."/>
            <person name="Pangilinan J."/>
            <person name="Ruiz-Duenas F.J."/>
            <person name="Barrasa J.M."/>
            <person name="Sanchez-Garcia M."/>
            <person name="Camarero S."/>
            <person name="Miyauchi S."/>
            <person name="Serrano A."/>
            <person name="Linde D."/>
            <person name="Babiker R."/>
            <person name="Drula E."/>
            <person name="Ayuso-Fernandez I."/>
            <person name="Pacheco R."/>
            <person name="Padilla G."/>
            <person name="Ferreira P."/>
            <person name="Barriuso J."/>
            <person name="Kellner H."/>
            <person name="Castanera R."/>
            <person name="Alfaro M."/>
            <person name="Ramirez L."/>
            <person name="Pisabarro A.G."/>
            <person name="Kuo A."/>
            <person name="Tritt A."/>
            <person name="Lipzen A."/>
            <person name="He G."/>
            <person name="Yan M."/>
            <person name="Ng V."/>
            <person name="Cullen D."/>
            <person name="Martin F."/>
            <person name="Rosso M.-N."/>
            <person name="Henrissat B."/>
            <person name="Hibbett D."/>
            <person name="Martinez A.T."/>
            <person name="Grigoriev I.V."/>
        </authorList>
    </citation>
    <scope>NUCLEOTIDE SEQUENCE</scope>
    <source>
        <strain evidence="20">AH 40177</strain>
    </source>
</reference>
<evidence type="ECO:0000256" key="16">
    <source>
        <dbReference type="PIRSR" id="PIRSR000894-1"/>
    </source>
</evidence>
<dbReference type="InterPro" id="IPR033379">
    <property type="entry name" value="Acid_Pase_AS"/>
</dbReference>
<evidence type="ECO:0000256" key="14">
    <source>
        <dbReference type="ARBA" id="ARBA00044106"/>
    </source>
</evidence>
<evidence type="ECO:0000256" key="11">
    <source>
        <dbReference type="ARBA" id="ARBA00043721"/>
    </source>
</evidence>
<organism evidence="20 21">
    <name type="scientific">Rhodocollybia butyracea</name>
    <dbReference type="NCBI Taxonomy" id="206335"/>
    <lineage>
        <taxon>Eukaryota</taxon>
        <taxon>Fungi</taxon>
        <taxon>Dikarya</taxon>
        <taxon>Basidiomycota</taxon>
        <taxon>Agaricomycotina</taxon>
        <taxon>Agaricomycetes</taxon>
        <taxon>Agaricomycetidae</taxon>
        <taxon>Agaricales</taxon>
        <taxon>Marasmiineae</taxon>
        <taxon>Omphalotaceae</taxon>
        <taxon>Rhodocollybia</taxon>
    </lineage>
</organism>
<dbReference type="CDD" id="cd07061">
    <property type="entry name" value="HP_HAP_like"/>
    <property type="match status" value="1"/>
</dbReference>
<feature type="compositionally biased region" description="Polar residues" evidence="18">
    <location>
        <begin position="10"/>
        <end position="20"/>
    </location>
</feature>
<evidence type="ECO:0000256" key="2">
    <source>
        <dbReference type="ARBA" id="ARBA00011245"/>
    </source>
</evidence>
<comment type="subcellular location">
    <subcellularLocation>
        <location evidence="1">Secreted</location>
    </subcellularLocation>
</comment>